<dbReference type="AlphaFoldDB" id="A0A5B9DIK0"/>
<reference evidence="2 3" key="1">
    <citation type="journal article" date="2015" name="Int. J. Syst. Evol. Microbiol.">
        <title>Youhaiella tibetensis gen. nov., sp. nov., isolated from subsurface sediment.</title>
        <authorList>
            <person name="Wang Y.X."/>
            <person name="Huang F.Q."/>
            <person name="Nogi Y."/>
            <person name="Pang S.J."/>
            <person name="Wang P.K."/>
            <person name="Lv J."/>
        </authorList>
    </citation>
    <scope>NUCLEOTIDE SEQUENCE [LARGE SCALE GENOMIC DNA]</scope>
    <source>
        <strain evidence="3">fig4</strain>
    </source>
</reference>
<evidence type="ECO:0000313" key="3">
    <source>
        <dbReference type="Proteomes" id="UP000321062"/>
    </source>
</evidence>
<dbReference type="KEGG" id="yti:FNA67_01195"/>
<evidence type="ECO:0000313" key="2">
    <source>
        <dbReference type="EMBL" id="QEE18876.1"/>
    </source>
</evidence>
<accession>A0A5B9DIK0</accession>
<protein>
    <submittedName>
        <fullName evidence="2">Uncharacterized protein</fullName>
    </submittedName>
</protein>
<dbReference type="OrthoDB" id="7301376at2"/>
<feature type="region of interest" description="Disordered" evidence="1">
    <location>
        <begin position="259"/>
        <end position="282"/>
    </location>
</feature>
<dbReference type="EMBL" id="CP041690">
    <property type="protein sequence ID" value="QEE18876.1"/>
    <property type="molecule type" value="Genomic_DNA"/>
</dbReference>
<sequence length="282" mass="31189">MGFGKWKEAELTGKATRKRMDVERLITWALRDQGLGWVGKERVREDFSDYGTLIDDGGYSGSHPTIGLLCDDDAEAVKYCIDYELPREAGALVIQYGRAALRPEASDSDPVKEPLRARNGKPRWHYAIPGDTKSRKLAPMMDEHKYSAECELVEFQRAQYGLWWQALVDLVPVLNRRLDRHYATGPDAPKEPWLVSAPIEPQAVVADADGDVDVDDEPVSISLDERRRAAGAHVRSVAGDWGAPGAIEPAGKGPLTIVYAAPEKARKTPRGESRRGGRARTS</sequence>
<evidence type="ECO:0000256" key="1">
    <source>
        <dbReference type="SAM" id="MobiDB-lite"/>
    </source>
</evidence>
<feature type="compositionally biased region" description="Basic and acidic residues" evidence="1">
    <location>
        <begin position="263"/>
        <end position="275"/>
    </location>
</feature>
<keyword evidence="3" id="KW-1185">Reference proteome</keyword>
<dbReference type="RefSeq" id="WP_147654777.1">
    <property type="nucleotide sequence ID" value="NZ_BMFM01000001.1"/>
</dbReference>
<proteinExistence type="predicted"/>
<dbReference type="Proteomes" id="UP000321062">
    <property type="component" value="Chromosome"/>
</dbReference>
<gene>
    <name evidence="2" type="ORF">FNA67_01195</name>
</gene>
<organism evidence="2 3">
    <name type="scientific">Paradevosia tibetensis</name>
    <dbReference type="NCBI Taxonomy" id="1447062"/>
    <lineage>
        <taxon>Bacteria</taxon>
        <taxon>Pseudomonadati</taxon>
        <taxon>Pseudomonadota</taxon>
        <taxon>Alphaproteobacteria</taxon>
        <taxon>Hyphomicrobiales</taxon>
        <taxon>Devosiaceae</taxon>
        <taxon>Paradevosia</taxon>
    </lineage>
</organism>
<name>A0A5B9DIK0_9HYPH</name>